<protein>
    <submittedName>
        <fullName evidence="2">Uncharacterized protein</fullName>
    </submittedName>
</protein>
<dbReference type="WBParaSite" id="nRc.2.0.1.t36160-RA">
    <property type="protein sequence ID" value="nRc.2.0.1.t36160-RA"/>
    <property type="gene ID" value="nRc.2.0.1.g36160"/>
</dbReference>
<evidence type="ECO:0000313" key="1">
    <source>
        <dbReference type="Proteomes" id="UP000887565"/>
    </source>
</evidence>
<proteinExistence type="predicted"/>
<name>A0A915KCQ6_ROMCU</name>
<sequence>MMDQFQLSLKINTKISKSAVYCNPFDEMDHCMTVLLTSKGAALITQTDHCVCPRGYTCPKDPRRTMYQEKCDYFYDSRSWQCSMVCLPVQEKYVSSS</sequence>
<organism evidence="1 2">
    <name type="scientific">Romanomermis culicivorax</name>
    <name type="common">Nematode worm</name>
    <dbReference type="NCBI Taxonomy" id="13658"/>
    <lineage>
        <taxon>Eukaryota</taxon>
        <taxon>Metazoa</taxon>
        <taxon>Ecdysozoa</taxon>
        <taxon>Nematoda</taxon>
        <taxon>Enoplea</taxon>
        <taxon>Dorylaimia</taxon>
        <taxon>Mermithida</taxon>
        <taxon>Mermithoidea</taxon>
        <taxon>Mermithidae</taxon>
        <taxon>Romanomermis</taxon>
    </lineage>
</organism>
<dbReference type="Proteomes" id="UP000887565">
    <property type="component" value="Unplaced"/>
</dbReference>
<dbReference type="AlphaFoldDB" id="A0A915KCQ6"/>
<evidence type="ECO:0000313" key="2">
    <source>
        <dbReference type="WBParaSite" id="nRc.2.0.1.t36160-RA"/>
    </source>
</evidence>
<keyword evidence="1" id="KW-1185">Reference proteome</keyword>
<accession>A0A915KCQ6</accession>
<reference evidence="2" key="1">
    <citation type="submission" date="2022-11" db="UniProtKB">
        <authorList>
            <consortium name="WormBaseParasite"/>
        </authorList>
    </citation>
    <scope>IDENTIFICATION</scope>
</reference>